<comment type="similarity">
    <text evidence="1">Belongs to the peptidase S45 family.</text>
</comment>
<sequence>MRRIWKFTRWILLGLLVLGLITGTGGYVYLRQSLPQTSGTIELTGIQQPVTIVRDQAGVPHIQAANYHDGLFGLGFVHAQDRLWQLEFQRRLARGELSEVLGPATIETDRFLRALGLVDAAVNAWNALDPASQQAIQAYIAGINQFIIHHDGMDLPPEFTILGFSPRLWQPIDVLLTGKLQAWSLGANWSAEVLYSQLIAQVGPERAAFLLPAASPDDPLILPDATYSAGSAPAPTMASSNFCGANADSCTSLLTRVEQLHQQFKLAGSYVGSNSWVLAGQHTSSGKPLLANDPHLAAQAPSIWYLAQIQAGELDVIGATLPGVPAVMIGHNRSIAWGLTNTGVDVQDLVIERLDQAGNAEYLGKPYPLTRRDEIIKVKDQPDHMLQVRSSRNGPIISDVDAELQATNQVLALRWTALEPTDTTITALLQLNLASDWQTFRAALAWYQAPMQNFSYADVNNNIGLQIAGRLPIRANGDGRLPVEGWNQQAAWLRLSEFDELPFSYNPPSGMLVSANNQAVADDYPLLISRSWAPAYRAQRIWQLLSEKPTFDQADMQRMQADQRSLQAQQLLPLLLTAQTTNPQALQALELLKNWDASLTSDSAAAAIYETWYLRLARAIVVDDIGEQLWRSYSYHEQFFALAIPTILQTNDQAWCDDQTTAEPESCALLIGRVLEQTLAELSAEHGGEIEQWRWDSIHQAVFPHAVFAGIEPLDSWFGHTIGNGGDSATINAGPTDRIDFVQYGGPIYRQIVDLGALDNAVYIQTPGQSAHILSTHFDDLLEPWQRGEYLPMRLPQPAETQTTLRLQPE</sequence>
<evidence type="ECO:0000313" key="7">
    <source>
        <dbReference type="Proteomes" id="UP000000787"/>
    </source>
</evidence>
<dbReference type="eggNOG" id="COG2366">
    <property type="taxonomic scope" value="Bacteria"/>
</dbReference>
<dbReference type="KEGG" id="hau:Haur_2103"/>
<dbReference type="InterPro" id="IPR043147">
    <property type="entry name" value="Penicillin_amidase_A-knob"/>
</dbReference>
<keyword evidence="3" id="KW-0865">Zymogen</keyword>
<dbReference type="Gene3D" id="2.30.120.10">
    <property type="match status" value="1"/>
</dbReference>
<dbReference type="InParanoid" id="A9AW93"/>
<dbReference type="InterPro" id="IPR029055">
    <property type="entry name" value="Ntn_hydrolases_N"/>
</dbReference>
<comment type="cofactor">
    <cofactor evidence="5">
        <name>Ca(2+)</name>
        <dbReference type="ChEBI" id="CHEBI:29108"/>
    </cofactor>
    <text evidence="5">Binds 1 Ca(2+) ion per dimer.</text>
</comment>
<dbReference type="InterPro" id="IPR014395">
    <property type="entry name" value="Pen/GL7ACA/AHL_acylase"/>
</dbReference>
<dbReference type="Proteomes" id="UP000000787">
    <property type="component" value="Chromosome"/>
</dbReference>
<dbReference type="InterPro" id="IPR023343">
    <property type="entry name" value="Penicillin_amidase_dom1"/>
</dbReference>
<keyword evidence="2" id="KW-0378">Hydrolase</keyword>
<dbReference type="Gene3D" id="1.10.1400.10">
    <property type="match status" value="1"/>
</dbReference>
<dbReference type="Gene3D" id="3.60.20.10">
    <property type="entry name" value="Glutamine Phosphoribosylpyrophosphate, subunit 1, domain 1"/>
    <property type="match status" value="1"/>
</dbReference>
<feature type="binding site" evidence="5">
    <location>
        <position position="345"/>
    </location>
    <ligand>
        <name>Ca(2+)</name>
        <dbReference type="ChEBI" id="CHEBI:29108"/>
    </ligand>
</feature>
<dbReference type="PIRSF" id="PIRSF001227">
    <property type="entry name" value="Pen_acylase"/>
    <property type="match status" value="1"/>
</dbReference>
<dbReference type="PANTHER" id="PTHR34218:SF4">
    <property type="entry name" value="ACYL-HOMOSERINE LACTONE ACYLASE QUIP"/>
    <property type="match status" value="1"/>
</dbReference>
<evidence type="ECO:0000313" key="6">
    <source>
        <dbReference type="EMBL" id="ABX04743.1"/>
    </source>
</evidence>
<dbReference type="SUPFAM" id="SSF56235">
    <property type="entry name" value="N-terminal nucleophile aminohydrolases (Ntn hydrolases)"/>
    <property type="match status" value="1"/>
</dbReference>
<reference evidence="6 7" key="1">
    <citation type="journal article" date="2011" name="Stand. Genomic Sci.">
        <title>Complete genome sequence of the filamentous gliding predatory bacterium Herpetosiphon aurantiacus type strain (114-95(T)).</title>
        <authorList>
            <person name="Kiss H."/>
            <person name="Nett M."/>
            <person name="Domin N."/>
            <person name="Martin K."/>
            <person name="Maresca J.A."/>
            <person name="Copeland A."/>
            <person name="Lapidus A."/>
            <person name="Lucas S."/>
            <person name="Berry K.W."/>
            <person name="Glavina Del Rio T."/>
            <person name="Dalin E."/>
            <person name="Tice H."/>
            <person name="Pitluck S."/>
            <person name="Richardson P."/>
            <person name="Bruce D."/>
            <person name="Goodwin L."/>
            <person name="Han C."/>
            <person name="Detter J.C."/>
            <person name="Schmutz J."/>
            <person name="Brettin T."/>
            <person name="Land M."/>
            <person name="Hauser L."/>
            <person name="Kyrpides N.C."/>
            <person name="Ivanova N."/>
            <person name="Goker M."/>
            <person name="Woyke T."/>
            <person name="Klenk H.P."/>
            <person name="Bryant D.A."/>
        </authorList>
    </citation>
    <scope>NUCLEOTIDE SEQUENCE [LARGE SCALE GENOMIC DNA]</scope>
    <source>
        <strain evidence="7">ATCC 23779 / DSM 785 / 114-95</strain>
    </source>
</reference>
<dbReference type="MEROPS" id="S45.003"/>
<dbReference type="HOGENOM" id="CLU_011790_0_1_0"/>
<dbReference type="Pfam" id="PF01804">
    <property type="entry name" value="Penicil_amidase"/>
    <property type="match status" value="1"/>
</dbReference>
<dbReference type="PANTHER" id="PTHR34218">
    <property type="entry name" value="PEPTIDASE S45 PENICILLIN AMIDASE"/>
    <property type="match status" value="1"/>
</dbReference>
<keyword evidence="5" id="KW-0106">Calcium</keyword>
<feature type="binding site" evidence="5">
    <location>
        <position position="348"/>
    </location>
    <ligand>
        <name>Ca(2+)</name>
        <dbReference type="ChEBI" id="CHEBI:29108"/>
    </ligand>
</feature>
<protein>
    <submittedName>
        <fullName evidence="6">Peptidase S45 penicillin amidase</fullName>
    </submittedName>
</protein>
<dbReference type="AlphaFoldDB" id="A9AW93"/>
<dbReference type="EMBL" id="CP000875">
    <property type="protein sequence ID" value="ABX04743.1"/>
    <property type="molecule type" value="Genomic_DNA"/>
</dbReference>
<name>A9AW93_HERA2</name>
<organism evidence="6 7">
    <name type="scientific">Herpetosiphon aurantiacus (strain ATCC 23779 / DSM 785 / 114-95)</name>
    <dbReference type="NCBI Taxonomy" id="316274"/>
    <lineage>
        <taxon>Bacteria</taxon>
        <taxon>Bacillati</taxon>
        <taxon>Chloroflexota</taxon>
        <taxon>Chloroflexia</taxon>
        <taxon>Herpetosiphonales</taxon>
        <taxon>Herpetosiphonaceae</taxon>
        <taxon>Herpetosiphon</taxon>
    </lineage>
</organism>
<dbReference type="InterPro" id="IPR043146">
    <property type="entry name" value="Penicillin_amidase_N_B-knob"/>
</dbReference>
<dbReference type="GO" id="GO:0046872">
    <property type="term" value="F:metal ion binding"/>
    <property type="evidence" value="ECO:0007669"/>
    <property type="project" value="UniProtKB-KW"/>
</dbReference>
<evidence type="ECO:0000256" key="1">
    <source>
        <dbReference type="ARBA" id="ARBA00006586"/>
    </source>
</evidence>
<accession>A9AW93</accession>
<dbReference type="BioCyc" id="HAUR316274:GHYA-2131-MONOMER"/>
<dbReference type="GO" id="GO:0016811">
    <property type="term" value="F:hydrolase activity, acting on carbon-nitrogen (but not peptide) bonds, in linear amides"/>
    <property type="evidence" value="ECO:0007669"/>
    <property type="project" value="InterPro"/>
</dbReference>
<keyword evidence="7" id="KW-1185">Reference proteome</keyword>
<evidence type="ECO:0000256" key="4">
    <source>
        <dbReference type="PIRSR" id="PIRSR001227-1"/>
    </source>
</evidence>
<dbReference type="CDD" id="cd03747">
    <property type="entry name" value="Ntn_PGA_like"/>
    <property type="match status" value="1"/>
</dbReference>
<feature type="binding site" evidence="5">
    <location>
        <position position="192"/>
    </location>
    <ligand>
        <name>Ca(2+)</name>
        <dbReference type="ChEBI" id="CHEBI:29108"/>
    </ligand>
</feature>
<evidence type="ECO:0000256" key="3">
    <source>
        <dbReference type="ARBA" id="ARBA00023145"/>
    </source>
</evidence>
<keyword evidence="5" id="KW-0479">Metal-binding</keyword>
<proteinExistence type="inferred from homology"/>
<feature type="active site" description="Nucleophile" evidence="4">
    <location>
        <position position="273"/>
    </location>
</feature>
<evidence type="ECO:0000256" key="2">
    <source>
        <dbReference type="ARBA" id="ARBA00022801"/>
    </source>
</evidence>
<dbReference type="GO" id="GO:0017000">
    <property type="term" value="P:antibiotic biosynthetic process"/>
    <property type="evidence" value="ECO:0007669"/>
    <property type="project" value="InterPro"/>
</dbReference>
<gene>
    <name evidence="6" type="ordered locus">Haur_2103</name>
</gene>
<dbReference type="InterPro" id="IPR002692">
    <property type="entry name" value="S45"/>
</dbReference>
<dbReference type="STRING" id="316274.Haur_2103"/>
<evidence type="ECO:0000256" key="5">
    <source>
        <dbReference type="PIRSR" id="PIRSR001227-2"/>
    </source>
</evidence>
<dbReference type="Gene3D" id="1.10.439.10">
    <property type="entry name" value="Penicillin Amidohydrolase, domain 1"/>
    <property type="match status" value="1"/>
</dbReference>